<dbReference type="InterPro" id="IPR043504">
    <property type="entry name" value="Peptidase_S1_PA_chymotrypsin"/>
</dbReference>
<sequence>MQSFLFCLALLVGTAVAHHVGDCGVPRIQPYLEAEDRIEGGKEAVPGSWPWHVQVNMRNGHHRCSGALVDDEHVVTAAQCIWKLKDVGVLKVLAGAHSRDSVAEGEMSADVAEACVYEGYRGGHVNNIAILRLKEPLNRTDTVQPICLPDKNAPVVGGWNVYATGYGHTHHDHDSPVSGLSQARVKTVTNNMCYDENDEEVPRSVFCTVYDHGSPCKHDVGGPVMSKVNGVWTLHGVVSGGAKGCRVGEHPMLHTRVALFADLIDRYTHGNGTEQCDLLRAST</sequence>
<dbReference type="InterPro" id="IPR001314">
    <property type="entry name" value="Peptidase_S1A"/>
</dbReference>
<dbReference type="PRINTS" id="PR00722">
    <property type="entry name" value="CHYMOTRYPSIN"/>
</dbReference>
<feature type="chain" id="PRO_5003447363" description="Peptidase S1 domain-containing protein" evidence="2">
    <location>
        <begin position="18"/>
        <end position="283"/>
    </location>
</feature>
<evidence type="ECO:0000256" key="2">
    <source>
        <dbReference type="SAM" id="SignalP"/>
    </source>
</evidence>
<dbReference type="GO" id="GO:0004252">
    <property type="term" value="F:serine-type endopeptidase activity"/>
    <property type="evidence" value="ECO:0007669"/>
    <property type="project" value="InterPro"/>
</dbReference>
<evidence type="ECO:0000313" key="4">
    <source>
        <dbReference type="EMBL" id="AEO36070.1"/>
    </source>
</evidence>
<dbReference type="FunFam" id="2.40.10.10:FF:000068">
    <property type="entry name" value="transmembrane protease serine 2"/>
    <property type="match status" value="1"/>
</dbReference>
<dbReference type="CDD" id="cd00190">
    <property type="entry name" value="Tryp_SPc"/>
    <property type="match status" value="1"/>
</dbReference>
<organism evidence="4">
    <name type="scientific">Amblyomma maculatum</name>
    <name type="common">Gulf Coast tick</name>
    <dbReference type="NCBI Taxonomy" id="34609"/>
    <lineage>
        <taxon>Eukaryota</taxon>
        <taxon>Metazoa</taxon>
        <taxon>Ecdysozoa</taxon>
        <taxon>Arthropoda</taxon>
        <taxon>Chelicerata</taxon>
        <taxon>Arachnida</taxon>
        <taxon>Acari</taxon>
        <taxon>Parasitiformes</taxon>
        <taxon>Ixodida</taxon>
        <taxon>Ixodoidea</taxon>
        <taxon>Ixodidae</taxon>
        <taxon>Amblyomminae</taxon>
        <taxon>Amblyomma</taxon>
    </lineage>
</organism>
<proteinExistence type="evidence at transcript level"/>
<evidence type="ECO:0000256" key="1">
    <source>
        <dbReference type="ARBA" id="ARBA00023157"/>
    </source>
</evidence>
<accession>G3MRF2</accession>
<dbReference type="GO" id="GO:0006508">
    <property type="term" value="P:proteolysis"/>
    <property type="evidence" value="ECO:0007669"/>
    <property type="project" value="InterPro"/>
</dbReference>
<keyword evidence="2" id="KW-0732">Signal</keyword>
<reference evidence="4" key="1">
    <citation type="journal article" date="2011" name="PLoS ONE">
        <title>A deep insight into the sialotranscriptome of the gulf coast tick, Amblyomma maculatum.</title>
        <authorList>
            <person name="Karim S."/>
            <person name="Singh P."/>
            <person name="Ribeiro J.M."/>
        </authorList>
    </citation>
    <scope>NUCLEOTIDE SEQUENCE</scope>
    <source>
        <tissue evidence="4">Salivary gland</tissue>
    </source>
</reference>
<dbReference type="Pfam" id="PF00089">
    <property type="entry name" value="Trypsin"/>
    <property type="match status" value="1"/>
</dbReference>
<dbReference type="SUPFAM" id="SSF50494">
    <property type="entry name" value="Trypsin-like serine proteases"/>
    <property type="match status" value="1"/>
</dbReference>
<dbReference type="EMBL" id="JO844453">
    <property type="protein sequence ID" value="AEO36070.1"/>
    <property type="molecule type" value="mRNA"/>
</dbReference>
<dbReference type="InterPro" id="IPR001254">
    <property type="entry name" value="Trypsin_dom"/>
</dbReference>
<dbReference type="PROSITE" id="PS50240">
    <property type="entry name" value="TRYPSIN_DOM"/>
    <property type="match status" value="1"/>
</dbReference>
<dbReference type="PANTHER" id="PTHR24250">
    <property type="entry name" value="CHYMOTRYPSIN-RELATED"/>
    <property type="match status" value="1"/>
</dbReference>
<feature type="signal peptide" evidence="2">
    <location>
        <begin position="1"/>
        <end position="17"/>
    </location>
</feature>
<evidence type="ECO:0000259" key="3">
    <source>
        <dbReference type="PROSITE" id="PS50240"/>
    </source>
</evidence>
<dbReference type="PANTHER" id="PTHR24250:SF27">
    <property type="entry name" value="ELASTASE 2 LIKE"/>
    <property type="match status" value="1"/>
</dbReference>
<keyword evidence="1" id="KW-1015">Disulfide bond</keyword>
<dbReference type="InterPro" id="IPR009003">
    <property type="entry name" value="Peptidase_S1_PA"/>
</dbReference>
<dbReference type="Gene3D" id="2.40.10.10">
    <property type="entry name" value="Trypsin-like serine proteases"/>
    <property type="match status" value="1"/>
</dbReference>
<feature type="domain" description="Peptidase S1" evidence="3">
    <location>
        <begin position="38"/>
        <end position="269"/>
    </location>
</feature>
<dbReference type="SMART" id="SM00020">
    <property type="entry name" value="Tryp_SPc"/>
    <property type="match status" value="1"/>
</dbReference>
<dbReference type="AlphaFoldDB" id="G3MRF2"/>
<protein>
    <recommendedName>
        <fullName evidence="3">Peptidase S1 domain-containing protein</fullName>
    </recommendedName>
</protein>
<name>G3MRF2_AMBMU</name>